<protein>
    <submittedName>
        <fullName evidence="4">GNAT family N-acetyltransferase</fullName>
    </submittedName>
</protein>
<reference evidence="5" key="1">
    <citation type="submission" date="2018-05" db="EMBL/GenBank/DDBJ databases">
        <title>Genome Sequencing of selected type strains of the family Eggerthellaceae.</title>
        <authorList>
            <person name="Danylec N."/>
            <person name="Stoll D.A."/>
            <person name="Doetsch A."/>
            <person name="Huch M."/>
        </authorList>
    </citation>
    <scope>NUCLEOTIDE SEQUENCE [LARGE SCALE GENOMIC DNA]</scope>
    <source>
        <strain evidence="5">DSM 24851</strain>
    </source>
</reference>
<organism evidence="4 5">
    <name type="scientific">Slackia equolifaciens</name>
    <dbReference type="NCBI Taxonomy" id="498718"/>
    <lineage>
        <taxon>Bacteria</taxon>
        <taxon>Bacillati</taxon>
        <taxon>Actinomycetota</taxon>
        <taxon>Coriobacteriia</taxon>
        <taxon>Eggerthellales</taxon>
        <taxon>Eggerthellaceae</taxon>
        <taxon>Slackia</taxon>
    </lineage>
</organism>
<evidence type="ECO:0000313" key="4">
    <source>
        <dbReference type="EMBL" id="RNL37440.1"/>
    </source>
</evidence>
<dbReference type="InterPro" id="IPR000182">
    <property type="entry name" value="GNAT_dom"/>
</dbReference>
<dbReference type="OrthoDB" id="9789603at2"/>
<feature type="domain" description="N-acetyltransferase" evidence="3">
    <location>
        <begin position="9"/>
        <end position="149"/>
    </location>
</feature>
<dbReference type="Pfam" id="PF00583">
    <property type="entry name" value="Acetyltransf_1"/>
    <property type="match status" value="1"/>
</dbReference>
<evidence type="ECO:0000313" key="5">
    <source>
        <dbReference type="Proteomes" id="UP000269591"/>
    </source>
</evidence>
<name>A0A3N0AS27_9ACTN</name>
<keyword evidence="2" id="KW-0012">Acyltransferase</keyword>
<dbReference type="PANTHER" id="PTHR43877">
    <property type="entry name" value="AMINOALKYLPHOSPHONATE N-ACETYLTRANSFERASE-RELATED-RELATED"/>
    <property type="match status" value="1"/>
</dbReference>
<dbReference type="CDD" id="cd04301">
    <property type="entry name" value="NAT_SF"/>
    <property type="match status" value="1"/>
</dbReference>
<dbReference type="Proteomes" id="UP000269591">
    <property type="component" value="Unassembled WGS sequence"/>
</dbReference>
<comment type="caution">
    <text evidence="4">The sequence shown here is derived from an EMBL/GenBank/DDBJ whole genome shotgun (WGS) entry which is preliminary data.</text>
</comment>
<dbReference type="PROSITE" id="PS51186">
    <property type="entry name" value="GNAT"/>
    <property type="match status" value="1"/>
</dbReference>
<dbReference type="GO" id="GO:0016747">
    <property type="term" value="F:acyltransferase activity, transferring groups other than amino-acyl groups"/>
    <property type="evidence" value="ECO:0007669"/>
    <property type="project" value="InterPro"/>
</dbReference>
<dbReference type="RefSeq" id="WP_123209766.1">
    <property type="nucleotide sequence ID" value="NZ_JBHTHO010000012.1"/>
</dbReference>
<gene>
    <name evidence="4" type="ORF">DMP06_10975</name>
</gene>
<dbReference type="PANTHER" id="PTHR43877:SF2">
    <property type="entry name" value="AMINOALKYLPHOSPHONATE N-ACETYLTRANSFERASE-RELATED"/>
    <property type="match status" value="1"/>
</dbReference>
<evidence type="ECO:0000256" key="2">
    <source>
        <dbReference type="ARBA" id="ARBA00023315"/>
    </source>
</evidence>
<keyword evidence="1 4" id="KW-0808">Transferase</keyword>
<evidence type="ECO:0000256" key="1">
    <source>
        <dbReference type="ARBA" id="ARBA00022679"/>
    </source>
</evidence>
<dbReference type="SUPFAM" id="SSF55729">
    <property type="entry name" value="Acyl-CoA N-acyltransferases (Nat)"/>
    <property type="match status" value="1"/>
</dbReference>
<keyword evidence="5" id="KW-1185">Reference proteome</keyword>
<accession>A0A3N0AS27</accession>
<dbReference type="InterPro" id="IPR050832">
    <property type="entry name" value="Bact_Acetyltransf"/>
</dbReference>
<dbReference type="InterPro" id="IPR016181">
    <property type="entry name" value="Acyl_CoA_acyltransferase"/>
</dbReference>
<dbReference type="AlphaFoldDB" id="A0A3N0AS27"/>
<evidence type="ECO:0000259" key="3">
    <source>
        <dbReference type="PROSITE" id="PS51186"/>
    </source>
</evidence>
<dbReference type="EMBL" id="QIBX01000029">
    <property type="protein sequence ID" value="RNL37440.1"/>
    <property type="molecule type" value="Genomic_DNA"/>
</dbReference>
<dbReference type="Gene3D" id="3.40.630.30">
    <property type="match status" value="1"/>
</dbReference>
<proteinExistence type="predicted"/>
<sequence length="149" mass="16752">MALSARDAIAIRPAVRTDCAFVYDLICDMENGELPYDEFTRIFAEQMADGRMLCLVAEEDGERMGFINLRMERQLHHAARIAEVMELVVIAGHRSQGVGAKLIEAACGAARTAGCIQIEVACKQHRSRAHAFYERQGFESTHFKFCREL</sequence>